<organism evidence="1 2">
    <name type="scientific">Leclercia adecarboxylata</name>
    <dbReference type="NCBI Taxonomy" id="83655"/>
    <lineage>
        <taxon>Bacteria</taxon>
        <taxon>Pseudomonadati</taxon>
        <taxon>Pseudomonadota</taxon>
        <taxon>Gammaproteobacteria</taxon>
        <taxon>Enterobacterales</taxon>
        <taxon>Enterobacteriaceae</taxon>
        <taxon>Leclercia</taxon>
    </lineage>
</organism>
<dbReference type="RefSeq" id="WP_032612222.1">
    <property type="nucleotide sequence ID" value="NZ_CP083630.1"/>
</dbReference>
<proteinExistence type="predicted"/>
<gene>
    <name evidence="1" type="ORF">NCTC13032_04753</name>
</gene>
<sequence length="52" mass="5855">MTVTHNGKQYTASKLNDNEWKLSSVDKPRETLTLDRAQMAYAGLLEQVEGKS</sequence>
<name>A0A4U9I316_9ENTR</name>
<dbReference type="EMBL" id="LR590464">
    <property type="protein sequence ID" value="VTP70491.1"/>
    <property type="molecule type" value="Genomic_DNA"/>
</dbReference>
<dbReference type="Proteomes" id="UP000310719">
    <property type="component" value="Chromosome"/>
</dbReference>
<reference evidence="1 2" key="1">
    <citation type="submission" date="2019-05" db="EMBL/GenBank/DDBJ databases">
        <authorList>
            <consortium name="Pathogen Informatics"/>
        </authorList>
    </citation>
    <scope>NUCLEOTIDE SEQUENCE [LARGE SCALE GENOMIC DNA]</scope>
    <source>
        <strain evidence="1 2">NCTC13032</strain>
    </source>
</reference>
<protein>
    <submittedName>
        <fullName evidence="1">Uncharacterized protein</fullName>
    </submittedName>
</protein>
<evidence type="ECO:0000313" key="1">
    <source>
        <dbReference type="EMBL" id="VTP70491.1"/>
    </source>
</evidence>
<evidence type="ECO:0000313" key="2">
    <source>
        <dbReference type="Proteomes" id="UP000310719"/>
    </source>
</evidence>
<accession>A0A4U9I316</accession>
<dbReference type="AlphaFoldDB" id="A0A4U9I316"/>